<keyword evidence="1" id="KW-0812">Transmembrane</keyword>
<keyword evidence="1" id="KW-0472">Membrane</keyword>
<proteinExistence type="predicted"/>
<feature type="transmembrane region" description="Helical" evidence="1">
    <location>
        <begin position="93"/>
        <end position="114"/>
    </location>
</feature>
<dbReference type="RefSeq" id="WP_310921649.1">
    <property type="nucleotide sequence ID" value="NZ_JAMQON010000008.1"/>
</dbReference>
<dbReference type="InterPro" id="IPR027417">
    <property type="entry name" value="P-loop_NTPase"/>
</dbReference>
<evidence type="ECO:0000313" key="3">
    <source>
        <dbReference type="Proteomes" id="UP001259659"/>
    </source>
</evidence>
<evidence type="ECO:0000313" key="2">
    <source>
        <dbReference type="EMBL" id="MDS0261730.1"/>
    </source>
</evidence>
<feature type="transmembrane region" description="Helical" evidence="1">
    <location>
        <begin position="30"/>
        <end position="49"/>
    </location>
</feature>
<feature type="transmembrane region" description="Helical" evidence="1">
    <location>
        <begin position="55"/>
        <end position="73"/>
    </location>
</feature>
<reference evidence="2 3" key="1">
    <citation type="submission" date="2022-06" db="EMBL/GenBank/DDBJ databases">
        <title>Haloarcula sp. a new haloarchaeum isolate from saline soil.</title>
        <authorList>
            <person name="Strakova D."/>
            <person name="Galisteo C."/>
            <person name="Sanchez-Porro C."/>
            <person name="Ventosa A."/>
        </authorList>
    </citation>
    <scope>NUCLEOTIDE SEQUENCE [LARGE SCALE GENOMIC DNA]</scope>
    <source>
        <strain evidence="2 3">S1CR25-12</strain>
    </source>
</reference>
<keyword evidence="1" id="KW-1133">Transmembrane helix</keyword>
<dbReference type="EMBL" id="JAMQON010000008">
    <property type="protein sequence ID" value="MDS0261730.1"/>
    <property type="molecule type" value="Genomic_DNA"/>
</dbReference>
<dbReference type="Proteomes" id="UP001259659">
    <property type="component" value="Unassembled WGS sequence"/>
</dbReference>
<name>A0ABU2FIT0_9EURY</name>
<sequence>MCLSRLKEVILRYTTFGGELDFPRFLFRRGLAAIGGLFALRMALVGPQIPETDMAIGVLAILFIVSLVLMFYFIRNTVQYTMKEEIRQLRGILATGITYLLLSVIVVITLYPLLNILRPKPFSYSSTEIAAGLNIASYAALLTIIANRSTLKSEYLSLQTIKSRFAEETNQALNRIQTNIDGIGHIERPETARAADLLSNGENVIVTGEGGVGKSGVLAGVREEWEEDVLIIDSSTHSAVRNQTELSTALGFDNGIQRPIKQLAVANHILLIIDQLDDIDREAGNVYQDFILTAADLDNVAVAFACRNHDLTVRREYESLDNAESFTTRLTIGLLRTTDAEEHVQDLIGESPSDDLIQIGRKIENLDIIAQLAKDGVDFSGISGEISLWDKFREQLGREDHPDDGARTGDDIIERLVEYAVDAIEDQSDGLNIFTVGTSQDWIDQRLINRGVIEQSTDRPGNRKYRFRHLDFQRYLYAWNAVQDNRPIQEVTSRLDERLGKDIFRFMLVLYMQSDGDMANQIGDISVDSDTTDHARQYLEEMLDDETGLGDYTAKTILDEIKTWDISGNDEFAGLILDNLQDRDTLYNYFFDSNTHISWAEALHDRGDYTDPPKILFSYLRELAPYHPEIVAEIVRDIQTNDRHSLGLVVTVIRELPFDVAADLVDVVQASVTQTPSDWHDTQATRLLQDLIEAGETSAGLDLLDTLLQPRHPTDDEYNRAQPVTRLYSLESVLNETLDTLVEAEGENAIDVLESRLREAVVIESEIQDKDINAIVGPITTNIVGSDLSNQSQTSLKTLLIGAHCGALDHWFDQNPADESHHDLVERYLGDITLFRRLGLYVLKEHKDHYPRLVTAELLDASNYKEVWIKEDFLRLLRDGFTVLSEEDRLHVIEIITDVPTRDSIDEAAEQRSKRFDDCTEDELAEAEIARWVRDRLWLIRDHLPDDHAQHLNTLIDEYGEPDDVLSFVKTSGGFVSQESPLPEEEFSEMPPSDLIDYCIDEPFETTGWEGRESGAGGLSEISPRGLAESVIPRILEEVTAFQDDIPRLQDAPSIYVSELLRGLRMKIDDNPDYIPSDFPWTPFIDLCEAVASNPEEWSESARMNVARLFREAYSIDSIESIHAHNDKIKQILFVQLDDPDPTDEREHPPEGYAGYNDPAHVAINSVRPLALGAILMYSYRRANQQGYEGYTEEQKSGFEPDVRERIENIMQKESLSSRATLGRWLNTIWSFDHNLVLDNFDKLFPRNQTHRAKKMFSATWDAYLGYSRPHETLFDHLRPCYLHGIDMLVAGENTAIHGVERGLAAHLLNAYLNGYDERDDRQSLLSYLYDKEEPELARQVAWQLWRWGKDKEEIREDWDKVQTLWEQRITQVDDAGAYAVEFQWFVEWLPLISERTAFEDIAPLIIDTAPFIARERRAWETVESYLEEYAEAYPGLVVEVYDSLMEEETRPNWISFTDTTAAILEHGLDEDPETRRTALDIAEDYFSDGDDTAEQFLDDHT</sequence>
<comment type="caution">
    <text evidence="2">The sequence shown here is derived from an EMBL/GenBank/DDBJ whole genome shotgun (WGS) entry which is preliminary data.</text>
</comment>
<accession>A0ABU2FIT0</accession>
<protein>
    <recommendedName>
        <fullName evidence="4">ATP-binding protein</fullName>
    </recommendedName>
</protein>
<evidence type="ECO:0008006" key="4">
    <source>
        <dbReference type="Google" id="ProtNLM"/>
    </source>
</evidence>
<gene>
    <name evidence="2" type="ORF">NDI56_20205</name>
</gene>
<organism evidence="2 3">
    <name type="scientific">Haloarcula saliterrae</name>
    <dbReference type="NCBI Taxonomy" id="2950534"/>
    <lineage>
        <taxon>Archaea</taxon>
        <taxon>Methanobacteriati</taxon>
        <taxon>Methanobacteriota</taxon>
        <taxon>Stenosarchaea group</taxon>
        <taxon>Halobacteria</taxon>
        <taxon>Halobacteriales</taxon>
        <taxon>Haloarculaceae</taxon>
        <taxon>Haloarcula</taxon>
    </lineage>
</organism>
<dbReference type="SUPFAM" id="SSF52540">
    <property type="entry name" value="P-loop containing nucleoside triphosphate hydrolases"/>
    <property type="match status" value="1"/>
</dbReference>
<evidence type="ECO:0000256" key="1">
    <source>
        <dbReference type="SAM" id="Phobius"/>
    </source>
</evidence>
<keyword evidence="3" id="KW-1185">Reference proteome</keyword>